<evidence type="ECO:0000313" key="3">
    <source>
        <dbReference type="Proteomes" id="UP000179145"/>
    </source>
</evidence>
<evidence type="ECO:0000313" key="2">
    <source>
        <dbReference type="EMBL" id="AOX16905.1"/>
    </source>
</evidence>
<accession>A0A1D8UTD7</accession>
<dbReference type="STRING" id="153496.A0U89_06900"/>
<reference evidence="2 3" key="1">
    <citation type="journal article" date="2016" name="Microb. Cell Fact.">
        <title>Dissection of exopolysaccharide biosynthesis in Kozakia baliensis.</title>
        <authorList>
            <person name="Brandt J.U."/>
            <person name="Jakob F."/>
            <person name="Behr J."/>
            <person name="Geissler A.J."/>
            <person name="Vogel R.F."/>
        </authorList>
    </citation>
    <scope>NUCLEOTIDE SEQUENCE [LARGE SCALE GENOMIC DNA]</scope>
    <source>
        <strain evidence="2 3">DSM 14400</strain>
    </source>
</reference>
<gene>
    <name evidence="2" type="ORF">A0U89_06900</name>
</gene>
<feature type="region of interest" description="Disordered" evidence="1">
    <location>
        <begin position="86"/>
        <end position="123"/>
    </location>
</feature>
<dbReference type="EMBL" id="CP014674">
    <property type="protein sequence ID" value="AOX16905.1"/>
    <property type="molecule type" value="Genomic_DNA"/>
</dbReference>
<organism evidence="2 3">
    <name type="scientific">Kozakia baliensis</name>
    <dbReference type="NCBI Taxonomy" id="153496"/>
    <lineage>
        <taxon>Bacteria</taxon>
        <taxon>Pseudomonadati</taxon>
        <taxon>Pseudomonadota</taxon>
        <taxon>Alphaproteobacteria</taxon>
        <taxon>Acetobacterales</taxon>
        <taxon>Acetobacteraceae</taxon>
        <taxon>Kozakia</taxon>
    </lineage>
</organism>
<sequence length="123" mass="12109">MPTVTATNSQAITDLVQSGEALYGTIAGRALSENGQKISNGITSLFDGLFPQAQQKVSFDIEGVFTGATKTLEGIDEAIVAAKTKVAAATSSTTPETPAPSSTATEATPVSGGGGSGSATTGA</sequence>
<dbReference type="RefSeq" id="WP_070402606.1">
    <property type="nucleotide sequence ID" value="NZ_CP014674.1"/>
</dbReference>
<dbReference type="AlphaFoldDB" id="A0A1D8UTD7"/>
<name>A0A1D8UTD7_9PROT</name>
<dbReference type="Proteomes" id="UP000179145">
    <property type="component" value="Chromosome"/>
</dbReference>
<dbReference type="KEGG" id="kba:A0U89_06900"/>
<feature type="compositionally biased region" description="Low complexity" evidence="1">
    <location>
        <begin position="86"/>
        <end position="109"/>
    </location>
</feature>
<evidence type="ECO:0000256" key="1">
    <source>
        <dbReference type="SAM" id="MobiDB-lite"/>
    </source>
</evidence>
<proteinExistence type="predicted"/>
<protein>
    <submittedName>
        <fullName evidence="2">Uncharacterized protein</fullName>
    </submittedName>
</protein>
<keyword evidence="3" id="KW-1185">Reference proteome</keyword>
<dbReference type="OrthoDB" id="9998997at2"/>